<reference evidence="1 2" key="1">
    <citation type="journal article" date="2024" name="G3 (Bethesda)">
        <title>Genome assembly of Hibiscus sabdariffa L. provides insights into metabolisms of medicinal natural products.</title>
        <authorList>
            <person name="Kim T."/>
        </authorList>
    </citation>
    <scope>NUCLEOTIDE SEQUENCE [LARGE SCALE GENOMIC DNA]</scope>
    <source>
        <strain evidence="1">TK-2024</strain>
        <tissue evidence="1">Old leaves</tissue>
    </source>
</reference>
<sequence length="123" mass="13733">MGNIAFNNKGNLTLVQEFISRPAEYNLEGLEADQNRGNLSNMKAIDSKRGRRKKMGNKDLTIPEGFRPNFLVRESASIHHSVPLEWLDEAQATLSTRVALGIEFKAPRSVVLEQLVAADLEKV</sequence>
<evidence type="ECO:0000313" key="1">
    <source>
        <dbReference type="EMBL" id="KAK9019963.1"/>
    </source>
</evidence>
<gene>
    <name evidence="1" type="ORF">V6N11_054465</name>
</gene>
<comment type="caution">
    <text evidence="1">The sequence shown here is derived from an EMBL/GenBank/DDBJ whole genome shotgun (WGS) entry which is preliminary data.</text>
</comment>
<dbReference type="EMBL" id="JBBPBN010000017">
    <property type="protein sequence ID" value="KAK9019963.1"/>
    <property type="molecule type" value="Genomic_DNA"/>
</dbReference>
<keyword evidence="2" id="KW-1185">Reference proteome</keyword>
<accession>A0ABR2S463</accession>
<dbReference type="Proteomes" id="UP001396334">
    <property type="component" value="Unassembled WGS sequence"/>
</dbReference>
<organism evidence="1 2">
    <name type="scientific">Hibiscus sabdariffa</name>
    <name type="common">roselle</name>
    <dbReference type="NCBI Taxonomy" id="183260"/>
    <lineage>
        <taxon>Eukaryota</taxon>
        <taxon>Viridiplantae</taxon>
        <taxon>Streptophyta</taxon>
        <taxon>Embryophyta</taxon>
        <taxon>Tracheophyta</taxon>
        <taxon>Spermatophyta</taxon>
        <taxon>Magnoliopsida</taxon>
        <taxon>eudicotyledons</taxon>
        <taxon>Gunneridae</taxon>
        <taxon>Pentapetalae</taxon>
        <taxon>rosids</taxon>
        <taxon>malvids</taxon>
        <taxon>Malvales</taxon>
        <taxon>Malvaceae</taxon>
        <taxon>Malvoideae</taxon>
        <taxon>Hibiscus</taxon>
    </lineage>
</organism>
<name>A0ABR2S463_9ROSI</name>
<evidence type="ECO:0000313" key="2">
    <source>
        <dbReference type="Proteomes" id="UP001396334"/>
    </source>
</evidence>
<proteinExistence type="predicted"/>
<protein>
    <submittedName>
        <fullName evidence="1">Uncharacterized protein</fullName>
    </submittedName>
</protein>